<dbReference type="InterPro" id="IPR000515">
    <property type="entry name" value="MetI-like"/>
</dbReference>
<dbReference type="SUPFAM" id="SSF161098">
    <property type="entry name" value="MetI-like"/>
    <property type="match status" value="1"/>
</dbReference>
<feature type="domain" description="ABC transmembrane type-1" evidence="8">
    <location>
        <begin position="71"/>
        <end position="283"/>
    </location>
</feature>
<dbReference type="AlphaFoldDB" id="A0A9D1CM09"/>
<dbReference type="PANTHER" id="PTHR30193:SF37">
    <property type="entry name" value="INNER MEMBRANE ABC TRANSPORTER PERMEASE PROTEIN YCJO"/>
    <property type="match status" value="1"/>
</dbReference>
<dbReference type="PANTHER" id="PTHR30193">
    <property type="entry name" value="ABC TRANSPORTER PERMEASE PROTEIN"/>
    <property type="match status" value="1"/>
</dbReference>
<comment type="subcellular location">
    <subcellularLocation>
        <location evidence="1 7">Cell membrane</location>
        <topology evidence="1 7">Multi-pass membrane protein</topology>
    </subcellularLocation>
</comment>
<proteinExistence type="inferred from homology"/>
<organism evidence="9 10">
    <name type="scientific">Candidatus Faecousia excrementigallinarum</name>
    <dbReference type="NCBI Taxonomy" id="2840806"/>
    <lineage>
        <taxon>Bacteria</taxon>
        <taxon>Bacillati</taxon>
        <taxon>Bacillota</taxon>
        <taxon>Clostridia</taxon>
        <taxon>Eubacteriales</taxon>
        <taxon>Oscillospiraceae</taxon>
        <taxon>Faecousia</taxon>
    </lineage>
</organism>
<dbReference type="CDD" id="cd06261">
    <property type="entry name" value="TM_PBP2"/>
    <property type="match status" value="1"/>
</dbReference>
<name>A0A9D1CM09_9FIRM</name>
<keyword evidence="3" id="KW-1003">Cell membrane</keyword>
<feature type="transmembrane region" description="Helical" evidence="7">
    <location>
        <begin position="269"/>
        <end position="286"/>
    </location>
</feature>
<dbReference type="GO" id="GO:0005886">
    <property type="term" value="C:plasma membrane"/>
    <property type="evidence" value="ECO:0007669"/>
    <property type="project" value="UniProtKB-SubCell"/>
</dbReference>
<accession>A0A9D1CM09</accession>
<keyword evidence="4 7" id="KW-0812">Transmembrane</keyword>
<evidence type="ECO:0000256" key="3">
    <source>
        <dbReference type="ARBA" id="ARBA00022475"/>
    </source>
</evidence>
<dbReference type="InterPro" id="IPR051393">
    <property type="entry name" value="ABC_transporter_permease"/>
</dbReference>
<sequence>MKKRKRIEASWYALFTVPLLFVFVTVVIIPFIIGIGYSFFSWDGLPLNPKIFVGFDNYIRLFSDSRFTTSAIHTVVFTLFSVVAINLLGLAFALVVTSKLRTRNLVRGMLFMPYLIGGLILGYIWKFILGDGLVYLGEALGSSSPLFSNWLLDARMSMVALILVSTWQMAGYIMIIYITGIMAIPDDVIEAASVDGAGFWSSLFRVKFPLLMPSFTICLFMTLSNCFKIFDVNLSLTGGGPVNATEMFAMNIYNEIFSQSNYGYGQAKAIVFLLVVAVITLIQVSVTKKREVEM</sequence>
<reference evidence="9" key="2">
    <citation type="journal article" date="2021" name="PeerJ">
        <title>Extensive microbial diversity within the chicken gut microbiome revealed by metagenomics and culture.</title>
        <authorList>
            <person name="Gilroy R."/>
            <person name="Ravi A."/>
            <person name="Getino M."/>
            <person name="Pursley I."/>
            <person name="Horton D.L."/>
            <person name="Alikhan N.F."/>
            <person name="Baker D."/>
            <person name="Gharbi K."/>
            <person name="Hall N."/>
            <person name="Watson M."/>
            <person name="Adriaenssens E.M."/>
            <person name="Foster-Nyarko E."/>
            <person name="Jarju S."/>
            <person name="Secka A."/>
            <person name="Antonio M."/>
            <person name="Oren A."/>
            <person name="Chaudhuri R.R."/>
            <person name="La Ragione R."/>
            <person name="Hildebrand F."/>
            <person name="Pallen M.J."/>
        </authorList>
    </citation>
    <scope>NUCLEOTIDE SEQUENCE</scope>
    <source>
        <strain evidence="9">13361</strain>
    </source>
</reference>
<feature type="transmembrane region" description="Helical" evidence="7">
    <location>
        <begin position="159"/>
        <end position="184"/>
    </location>
</feature>
<feature type="transmembrane region" description="Helical" evidence="7">
    <location>
        <begin position="71"/>
        <end position="96"/>
    </location>
</feature>
<evidence type="ECO:0000256" key="6">
    <source>
        <dbReference type="ARBA" id="ARBA00023136"/>
    </source>
</evidence>
<reference evidence="9" key="1">
    <citation type="submission" date="2020-10" db="EMBL/GenBank/DDBJ databases">
        <authorList>
            <person name="Gilroy R."/>
        </authorList>
    </citation>
    <scope>NUCLEOTIDE SEQUENCE</scope>
    <source>
        <strain evidence="9">13361</strain>
    </source>
</reference>
<dbReference type="InterPro" id="IPR035906">
    <property type="entry name" value="MetI-like_sf"/>
</dbReference>
<dbReference type="GO" id="GO:0055085">
    <property type="term" value="P:transmembrane transport"/>
    <property type="evidence" value="ECO:0007669"/>
    <property type="project" value="InterPro"/>
</dbReference>
<dbReference type="Gene3D" id="1.10.3720.10">
    <property type="entry name" value="MetI-like"/>
    <property type="match status" value="1"/>
</dbReference>
<feature type="transmembrane region" description="Helical" evidence="7">
    <location>
        <begin position="108"/>
        <end position="128"/>
    </location>
</feature>
<feature type="transmembrane region" description="Helical" evidence="7">
    <location>
        <begin position="204"/>
        <end position="223"/>
    </location>
</feature>
<evidence type="ECO:0000256" key="7">
    <source>
        <dbReference type="RuleBase" id="RU363032"/>
    </source>
</evidence>
<dbReference type="EMBL" id="DVFK01000068">
    <property type="protein sequence ID" value="HIQ67822.1"/>
    <property type="molecule type" value="Genomic_DNA"/>
</dbReference>
<gene>
    <name evidence="9" type="ORF">IAB74_04865</name>
</gene>
<comment type="caution">
    <text evidence="9">The sequence shown here is derived from an EMBL/GenBank/DDBJ whole genome shotgun (WGS) entry which is preliminary data.</text>
</comment>
<evidence type="ECO:0000313" key="10">
    <source>
        <dbReference type="Proteomes" id="UP000886796"/>
    </source>
</evidence>
<feature type="transmembrane region" description="Helical" evidence="7">
    <location>
        <begin position="12"/>
        <end position="40"/>
    </location>
</feature>
<dbReference type="Pfam" id="PF00528">
    <property type="entry name" value="BPD_transp_1"/>
    <property type="match status" value="1"/>
</dbReference>
<dbReference type="PROSITE" id="PS50928">
    <property type="entry name" value="ABC_TM1"/>
    <property type="match status" value="1"/>
</dbReference>
<evidence type="ECO:0000256" key="2">
    <source>
        <dbReference type="ARBA" id="ARBA00022448"/>
    </source>
</evidence>
<evidence type="ECO:0000256" key="5">
    <source>
        <dbReference type="ARBA" id="ARBA00022989"/>
    </source>
</evidence>
<evidence type="ECO:0000259" key="8">
    <source>
        <dbReference type="PROSITE" id="PS50928"/>
    </source>
</evidence>
<keyword evidence="5 7" id="KW-1133">Transmembrane helix</keyword>
<evidence type="ECO:0000256" key="4">
    <source>
        <dbReference type="ARBA" id="ARBA00022692"/>
    </source>
</evidence>
<dbReference type="Proteomes" id="UP000886796">
    <property type="component" value="Unassembled WGS sequence"/>
</dbReference>
<evidence type="ECO:0000256" key="1">
    <source>
        <dbReference type="ARBA" id="ARBA00004651"/>
    </source>
</evidence>
<evidence type="ECO:0000313" key="9">
    <source>
        <dbReference type="EMBL" id="HIQ67822.1"/>
    </source>
</evidence>
<comment type="similarity">
    <text evidence="7">Belongs to the binding-protein-dependent transport system permease family.</text>
</comment>
<protein>
    <submittedName>
        <fullName evidence="9">Sugar ABC transporter permease</fullName>
    </submittedName>
</protein>
<keyword evidence="2 7" id="KW-0813">Transport</keyword>
<keyword evidence="6 7" id="KW-0472">Membrane</keyword>